<gene>
    <name evidence="1" type="ORF">KOF27_20685</name>
</gene>
<evidence type="ECO:0000313" key="1">
    <source>
        <dbReference type="EMBL" id="WHT95924.1"/>
    </source>
</evidence>
<keyword evidence="1" id="KW-0614">Plasmid</keyword>
<geneLocation type="plasmid" evidence="1 2">
    <name>p15628A_320</name>
</geneLocation>
<name>A0AAJ6JXM7_PRORE</name>
<evidence type="ECO:0000313" key="2">
    <source>
        <dbReference type="Proteomes" id="UP000682358"/>
    </source>
</evidence>
<organism evidence="1 2">
    <name type="scientific">Providencia rettgeri</name>
    <dbReference type="NCBI Taxonomy" id="587"/>
    <lineage>
        <taxon>Bacteria</taxon>
        <taxon>Pseudomonadati</taxon>
        <taxon>Pseudomonadota</taxon>
        <taxon>Gammaproteobacteria</taxon>
        <taxon>Enterobacterales</taxon>
        <taxon>Morganellaceae</taxon>
        <taxon>Providencia</taxon>
    </lineage>
</organism>
<dbReference type="Proteomes" id="UP000682358">
    <property type="component" value="Plasmid p15628A_320"/>
</dbReference>
<dbReference type="EMBL" id="CP123373">
    <property type="protein sequence ID" value="WHT95924.1"/>
    <property type="molecule type" value="Genomic_DNA"/>
</dbReference>
<dbReference type="AlphaFoldDB" id="A0AAJ6JXM7"/>
<dbReference type="RefSeq" id="WP_283656868.1">
    <property type="nucleotide sequence ID" value="NZ_CP123366.1"/>
</dbReference>
<protein>
    <submittedName>
        <fullName evidence="1">Uncharacterized protein</fullName>
    </submittedName>
</protein>
<accession>A0AAJ6JXM7</accession>
<proteinExistence type="predicted"/>
<sequence>MRYTIEKLISADTDILSYYKKALELWDTILEPKPDYLELSKMLPAKQFEFEHHCGGRWIGQEIMVITGITQFYKIEDGFGERKDCAMLVYKAISSSYCSMEVKSVTEQVAKYYFLTEV</sequence>
<reference evidence="1" key="1">
    <citation type="submission" date="2023-04" db="EMBL/GenBank/DDBJ databases">
        <title>Co-integrate Col3M blaNDM-1-harbouring plasmids in clinical Providencia rettgeri isolates from Argentina.</title>
        <authorList>
            <person name="de Belder D."/>
            <person name="Martino F."/>
            <person name="Tijet N."/>
            <person name="Melano R.G."/>
            <person name="Faccone D."/>
            <person name="de Mendieta J.M."/>
            <person name="Rapoport M."/>
            <person name="Albornoz E."/>
            <person name="Petroni A."/>
            <person name="Tuduri E."/>
            <person name="Derdoy L."/>
            <person name="Cogut S."/>
            <person name="Errecalde L."/>
            <person name="Pasteran F."/>
            <person name="Corso A."/>
            <person name="Gomez S.A."/>
        </authorList>
    </citation>
    <scope>NUCLEOTIDE SEQUENCE</scope>
    <source>
        <strain evidence="1">PreM15628</strain>
        <plasmid evidence="1">p15628A_320</plasmid>
    </source>
</reference>